<dbReference type="Proteomes" id="UP000280099">
    <property type="component" value="Unassembled WGS sequence"/>
</dbReference>
<comment type="caution">
    <text evidence="2">The sequence shown here is derived from an EMBL/GenBank/DDBJ whole genome shotgun (WGS) entry which is preliminary data.</text>
</comment>
<gene>
    <name evidence="2" type="ORF">DES31_1612</name>
</gene>
<dbReference type="InterPro" id="IPR036249">
    <property type="entry name" value="Thioredoxin-like_sf"/>
</dbReference>
<dbReference type="EMBL" id="RBJC01000008">
    <property type="protein sequence ID" value="RKR71276.1"/>
    <property type="molecule type" value="Genomic_DNA"/>
</dbReference>
<dbReference type="Gene3D" id="3.40.30.10">
    <property type="entry name" value="Glutaredoxin"/>
    <property type="match status" value="1"/>
</dbReference>
<dbReference type="OrthoDB" id="9784896at2"/>
<protein>
    <submittedName>
        <fullName evidence="2">Thiol:disulfide interchange protein DsbA</fullName>
    </submittedName>
</protein>
<feature type="signal peptide" evidence="1">
    <location>
        <begin position="1"/>
        <end position="22"/>
    </location>
</feature>
<feature type="chain" id="PRO_5019148427" evidence="1">
    <location>
        <begin position="23"/>
        <end position="228"/>
    </location>
</feature>
<dbReference type="RefSeq" id="WP_121123808.1">
    <property type="nucleotide sequence ID" value="NZ_CP016604.1"/>
</dbReference>
<organism evidence="2 3">
    <name type="scientific">Otariodibacter oris</name>
    <dbReference type="NCBI Taxonomy" id="1032623"/>
    <lineage>
        <taxon>Bacteria</taxon>
        <taxon>Pseudomonadati</taxon>
        <taxon>Pseudomonadota</taxon>
        <taxon>Gammaproteobacteria</taxon>
        <taxon>Pasteurellales</taxon>
        <taxon>Pasteurellaceae</taxon>
        <taxon>Otariodibacter</taxon>
    </lineage>
</organism>
<accession>A0A420XFI4</accession>
<name>A0A420XFI4_9PAST</name>
<evidence type="ECO:0000313" key="3">
    <source>
        <dbReference type="Proteomes" id="UP000280099"/>
    </source>
</evidence>
<keyword evidence="1" id="KW-0732">Signal</keyword>
<evidence type="ECO:0000313" key="2">
    <source>
        <dbReference type="EMBL" id="RKR71276.1"/>
    </source>
</evidence>
<dbReference type="PANTHER" id="PTHR35891:SF2">
    <property type="entry name" value="THIOL:DISULFIDE INTERCHANGE PROTEIN DSBA"/>
    <property type="match status" value="1"/>
</dbReference>
<keyword evidence="3" id="KW-1185">Reference proteome</keyword>
<reference evidence="2 3" key="1">
    <citation type="submission" date="2018-10" db="EMBL/GenBank/DDBJ databases">
        <title>Genomic Encyclopedia of Type Strains, Phase IV (KMG-IV): sequencing the most valuable type-strain genomes for metagenomic binning, comparative biology and taxonomic classification.</title>
        <authorList>
            <person name="Goeker M."/>
        </authorList>
    </citation>
    <scope>NUCLEOTIDE SEQUENCE [LARGE SCALE GENOMIC DNA]</scope>
    <source>
        <strain evidence="2 3">DSM 23800</strain>
    </source>
</reference>
<dbReference type="SUPFAM" id="SSF52833">
    <property type="entry name" value="Thioredoxin-like"/>
    <property type="match status" value="1"/>
</dbReference>
<evidence type="ECO:0000256" key="1">
    <source>
        <dbReference type="SAM" id="SignalP"/>
    </source>
</evidence>
<dbReference type="PANTHER" id="PTHR35891">
    <property type="entry name" value="THIOL:DISULFIDE INTERCHANGE PROTEIN DSBA"/>
    <property type="match status" value="1"/>
</dbReference>
<dbReference type="AlphaFoldDB" id="A0A420XFI4"/>
<sequence length="228" mass="26182">MKKYVYILTVLGILIGVPNSNAVEKENNADILINTPTFKDGQGYYSYNEPLDLMLPKDGRVLIQYFYQYGCELCLNADDYLKAYVGRNSDKVILKRSPSFLGGSEFTAKMDATFSAYGHKELSDKYLFDSADKKMRENLIEDNEAIKNWLIKNNVDIPKFYDLFSSSLIAQDVSKAKALYQSYYSPPRLPMAILNGKYILMSNTLYNDDYTYAVLDFLVDKLQEEKEK</sequence>
<dbReference type="InterPro" id="IPR050824">
    <property type="entry name" value="Thiol_disulfide_DsbA"/>
</dbReference>
<proteinExistence type="predicted"/>